<dbReference type="GO" id="GO:0016491">
    <property type="term" value="F:oxidoreductase activity"/>
    <property type="evidence" value="ECO:0007669"/>
    <property type="project" value="UniProtKB-KW"/>
</dbReference>
<evidence type="ECO:0000313" key="8">
    <source>
        <dbReference type="Proteomes" id="UP000196816"/>
    </source>
</evidence>
<dbReference type="InterPro" id="IPR044043">
    <property type="entry name" value="VanA_C_cat"/>
</dbReference>
<evidence type="ECO:0000256" key="1">
    <source>
        <dbReference type="ARBA" id="ARBA00022714"/>
    </source>
</evidence>
<evidence type="ECO:0000259" key="6">
    <source>
        <dbReference type="PROSITE" id="PS51296"/>
    </source>
</evidence>
<keyword evidence="1" id="KW-0001">2Fe-2S</keyword>
<dbReference type="PANTHER" id="PTHR21266">
    <property type="entry name" value="IRON-SULFUR DOMAIN CONTAINING PROTEIN"/>
    <property type="match status" value="1"/>
</dbReference>
<dbReference type="InterPro" id="IPR017941">
    <property type="entry name" value="Rieske_2Fe-2S"/>
</dbReference>
<keyword evidence="2" id="KW-0479">Metal-binding</keyword>
<dbReference type="Pfam" id="PF19112">
    <property type="entry name" value="VanA_C"/>
    <property type="match status" value="1"/>
</dbReference>
<dbReference type="SUPFAM" id="SSF55961">
    <property type="entry name" value="Bet v1-like"/>
    <property type="match status" value="1"/>
</dbReference>
<dbReference type="Gene3D" id="2.20.25.10">
    <property type="match status" value="1"/>
</dbReference>
<evidence type="ECO:0000313" key="7">
    <source>
        <dbReference type="EMBL" id="ASC07288.1"/>
    </source>
</evidence>
<keyword evidence="4" id="KW-0408">Iron</keyword>
<geneLocation type="plasmid" evidence="8">
    <name>pap1468-1</name>
</geneLocation>
<evidence type="ECO:0000256" key="5">
    <source>
        <dbReference type="ARBA" id="ARBA00023014"/>
    </source>
</evidence>
<keyword evidence="3" id="KW-0560">Oxidoreductase</keyword>
<gene>
    <name evidence="7" type="ORF">S101468_03087</name>
</gene>
<dbReference type="AlphaFoldDB" id="A0AAC9SRD2"/>
<dbReference type="InterPro" id="IPR036922">
    <property type="entry name" value="Rieske_2Fe-2S_sf"/>
</dbReference>
<evidence type="ECO:0000256" key="3">
    <source>
        <dbReference type="ARBA" id="ARBA00023002"/>
    </source>
</evidence>
<evidence type="ECO:0000256" key="4">
    <source>
        <dbReference type="ARBA" id="ARBA00023004"/>
    </source>
</evidence>
<dbReference type="GO" id="GO:0051537">
    <property type="term" value="F:2 iron, 2 sulfur cluster binding"/>
    <property type="evidence" value="ECO:0007669"/>
    <property type="project" value="UniProtKB-KW"/>
</dbReference>
<sequence>MPSPAGSLGKGDVHGELISCIAHGLKYNRDGQCVSSDVSSEAQCLRLRTWACREKDGLIFVFMGKLALADTIPLPDSPRARDSRYRTRRFGQVVNCHYSFMHENLMDMNHQVLHSRLVGKMKPRFLALQLHFVLSSESMGNHDSGYDEWRYVC</sequence>
<dbReference type="SUPFAM" id="SSF50022">
    <property type="entry name" value="ISP domain"/>
    <property type="match status" value="1"/>
</dbReference>
<name>A0AAC9SRD2_ACEPA</name>
<organism evidence="7 8">
    <name type="scientific">Acetobacter pasteurianus subsp. pasteurianus</name>
    <dbReference type="NCBI Taxonomy" id="481145"/>
    <lineage>
        <taxon>Bacteria</taxon>
        <taxon>Pseudomonadati</taxon>
        <taxon>Pseudomonadota</taxon>
        <taxon>Alphaproteobacteria</taxon>
        <taxon>Acetobacterales</taxon>
        <taxon>Acetobacteraceae</taxon>
        <taxon>Acetobacter</taxon>
    </lineage>
</organism>
<dbReference type="EMBL" id="CP021923">
    <property type="protein sequence ID" value="ASC07288.1"/>
    <property type="molecule type" value="Genomic_DNA"/>
</dbReference>
<reference evidence="7 8" key="1">
    <citation type="submission" date="2017-06" db="EMBL/GenBank/DDBJ databases">
        <title>Genome sequence of Acetobacter pasteurianus subsp. pasteurianus strain SRCM101468.</title>
        <authorList>
            <person name="Cho S.H."/>
        </authorList>
    </citation>
    <scope>NUCLEOTIDE SEQUENCE [LARGE SCALE GENOMIC DNA]</scope>
    <source>
        <strain evidence="7 8">SRCM101468</strain>
        <plasmid evidence="8">pap1468-1</plasmid>
    </source>
</reference>
<dbReference type="InterPro" id="IPR050584">
    <property type="entry name" value="Cholesterol_7-desaturase"/>
</dbReference>
<dbReference type="Gene3D" id="3.90.380.10">
    <property type="entry name" value="Naphthalene 1,2-dioxygenase Alpha Subunit, Chain A, domain 1"/>
    <property type="match status" value="1"/>
</dbReference>
<protein>
    <recommendedName>
        <fullName evidence="6">Rieske domain-containing protein</fullName>
    </recommendedName>
</protein>
<proteinExistence type="predicted"/>
<feature type="domain" description="Rieske" evidence="6">
    <location>
        <begin position="1"/>
        <end position="61"/>
    </location>
</feature>
<keyword evidence="7" id="KW-0614">Plasmid</keyword>
<dbReference type="PROSITE" id="PS51296">
    <property type="entry name" value="RIESKE"/>
    <property type="match status" value="1"/>
</dbReference>
<dbReference type="Gene3D" id="2.20.25.680">
    <property type="match status" value="1"/>
</dbReference>
<dbReference type="GO" id="GO:0046872">
    <property type="term" value="F:metal ion binding"/>
    <property type="evidence" value="ECO:0007669"/>
    <property type="project" value="UniProtKB-KW"/>
</dbReference>
<keyword evidence="5" id="KW-0411">Iron-sulfur</keyword>
<dbReference type="Proteomes" id="UP000196816">
    <property type="component" value="Plasmid pAP1468-1"/>
</dbReference>
<dbReference type="PANTHER" id="PTHR21266:SF60">
    <property type="entry name" value="3-KETOSTEROID-9-ALPHA-MONOOXYGENASE, OXYGENASE COMPONENT"/>
    <property type="match status" value="1"/>
</dbReference>
<accession>A0AAC9SRD2</accession>
<evidence type="ECO:0000256" key="2">
    <source>
        <dbReference type="ARBA" id="ARBA00022723"/>
    </source>
</evidence>